<name>A0A5N7MPF1_9HYPH</name>
<dbReference type="CDD" id="cd10807">
    <property type="entry name" value="YdjC_like_3"/>
    <property type="match status" value="1"/>
</dbReference>
<evidence type="ECO:0000256" key="1">
    <source>
        <dbReference type="ARBA" id="ARBA00001946"/>
    </source>
</evidence>
<evidence type="ECO:0000256" key="3">
    <source>
        <dbReference type="ARBA" id="ARBA00022801"/>
    </source>
</evidence>
<evidence type="ECO:0000256" key="5">
    <source>
        <dbReference type="ARBA" id="ARBA00023277"/>
    </source>
</evidence>
<sequence>MSSFRSVILCADDFGLADGVSRGIVELAEMGRLSATGAMTNMPGLRRMARSLMPLRDRIAVGLHLNFTAGTPLGPMPRLAPLGAFPALKDLLPKALKRQLPDSEIAEEISRQIEAFEEAFGDAPAFVDGHQHVHVLPAIRPALIQALKARGYAGRVWLRDPSDKAMAILRRPIGRSKALIVKSLARGFARSAHAAGFRTNKGFSGFAPLDLSVPVARVFEEAFSKLGAHPLVMCHPGYVDDELRALDPALESRVEELNYLKSDAFRDLLEERGLRLVPRPEAS</sequence>
<keyword evidence="5" id="KW-0119">Carbohydrate metabolism</keyword>
<dbReference type="PANTHER" id="PTHR31609">
    <property type="entry name" value="YDJC DEACETYLASE FAMILY MEMBER"/>
    <property type="match status" value="1"/>
</dbReference>
<evidence type="ECO:0000313" key="6">
    <source>
        <dbReference type="EMBL" id="MPR28718.1"/>
    </source>
</evidence>
<dbReference type="InterPro" id="IPR006879">
    <property type="entry name" value="YdjC-like"/>
</dbReference>
<dbReference type="GO" id="GO:0046872">
    <property type="term" value="F:metal ion binding"/>
    <property type="evidence" value="ECO:0007669"/>
    <property type="project" value="UniProtKB-KW"/>
</dbReference>
<dbReference type="InterPro" id="IPR011330">
    <property type="entry name" value="Glyco_hydro/deAcase_b/a-brl"/>
</dbReference>
<gene>
    <name evidence="6" type="ORF">FS320_27160</name>
</gene>
<dbReference type="GO" id="GO:0016787">
    <property type="term" value="F:hydrolase activity"/>
    <property type="evidence" value="ECO:0007669"/>
    <property type="project" value="UniProtKB-KW"/>
</dbReference>
<dbReference type="AlphaFoldDB" id="A0A5N7MPF1"/>
<reference evidence="6 7" key="1">
    <citation type="journal article" date="2019" name="Syst. Appl. Microbiol.">
        <title>Microvirga tunisiensis sp. nov., a root nodule symbiotic bacterium isolated from Lupinus micranthus and L. luteus grown in Northern Tunisia.</title>
        <authorList>
            <person name="Msaddak A."/>
            <person name="Rejili M."/>
            <person name="Duran D."/>
            <person name="Mars M."/>
            <person name="Palacios J.M."/>
            <person name="Ruiz-Argueso T."/>
            <person name="Rey L."/>
            <person name="Imperial J."/>
        </authorList>
    </citation>
    <scope>NUCLEOTIDE SEQUENCE [LARGE SCALE GENOMIC DNA]</scope>
    <source>
        <strain evidence="6 7">Lmie10</strain>
    </source>
</reference>
<organism evidence="6 7">
    <name type="scientific">Microvirga tunisiensis</name>
    <dbReference type="NCBI Taxonomy" id="2108360"/>
    <lineage>
        <taxon>Bacteria</taxon>
        <taxon>Pseudomonadati</taxon>
        <taxon>Pseudomonadota</taxon>
        <taxon>Alphaproteobacteria</taxon>
        <taxon>Hyphomicrobiales</taxon>
        <taxon>Methylobacteriaceae</taxon>
        <taxon>Microvirga</taxon>
    </lineage>
</organism>
<accession>A0A5N7MPF1</accession>
<evidence type="ECO:0000313" key="7">
    <source>
        <dbReference type="Proteomes" id="UP000403266"/>
    </source>
</evidence>
<evidence type="ECO:0000256" key="2">
    <source>
        <dbReference type="ARBA" id="ARBA00022723"/>
    </source>
</evidence>
<dbReference type="OrthoDB" id="9774177at2"/>
<proteinExistence type="predicted"/>
<keyword evidence="7" id="KW-1185">Reference proteome</keyword>
<comment type="caution">
    <text evidence="6">The sequence shown here is derived from an EMBL/GenBank/DDBJ whole genome shotgun (WGS) entry which is preliminary data.</text>
</comment>
<dbReference type="Pfam" id="PF04794">
    <property type="entry name" value="YdjC"/>
    <property type="match status" value="1"/>
</dbReference>
<keyword evidence="2" id="KW-0479">Metal-binding</keyword>
<dbReference type="PANTHER" id="PTHR31609:SF1">
    <property type="entry name" value="CARBOHYDRATE DEACETYLASE"/>
    <property type="match status" value="1"/>
</dbReference>
<dbReference type="Gene3D" id="3.20.20.370">
    <property type="entry name" value="Glycoside hydrolase/deacetylase"/>
    <property type="match status" value="1"/>
</dbReference>
<dbReference type="SUPFAM" id="SSF88713">
    <property type="entry name" value="Glycoside hydrolase/deacetylase"/>
    <property type="match status" value="1"/>
</dbReference>
<keyword evidence="3" id="KW-0378">Hydrolase</keyword>
<dbReference type="GO" id="GO:0005975">
    <property type="term" value="P:carbohydrate metabolic process"/>
    <property type="evidence" value="ECO:0007669"/>
    <property type="project" value="InterPro"/>
</dbReference>
<comment type="cofactor">
    <cofactor evidence="1">
        <name>Mg(2+)</name>
        <dbReference type="ChEBI" id="CHEBI:18420"/>
    </cofactor>
</comment>
<protein>
    <submittedName>
        <fullName evidence="6">ChbG/HpnK family deacetylase</fullName>
    </submittedName>
</protein>
<dbReference type="RefSeq" id="WP_152715210.1">
    <property type="nucleotide sequence ID" value="NZ_VOSJ01000171.1"/>
</dbReference>
<dbReference type="GO" id="GO:0019213">
    <property type="term" value="F:deacetylase activity"/>
    <property type="evidence" value="ECO:0007669"/>
    <property type="project" value="TreeGrafter"/>
</dbReference>
<dbReference type="EMBL" id="VOSK01000167">
    <property type="protein sequence ID" value="MPR28718.1"/>
    <property type="molecule type" value="Genomic_DNA"/>
</dbReference>
<keyword evidence="4" id="KW-0460">Magnesium</keyword>
<evidence type="ECO:0000256" key="4">
    <source>
        <dbReference type="ARBA" id="ARBA00022842"/>
    </source>
</evidence>
<dbReference type="Proteomes" id="UP000403266">
    <property type="component" value="Unassembled WGS sequence"/>
</dbReference>